<evidence type="ECO:0000256" key="4">
    <source>
        <dbReference type="PROSITE-ProRule" id="PRU00339"/>
    </source>
</evidence>
<dbReference type="RefSeq" id="WP_118222030.1">
    <property type="nucleotide sequence ID" value="NZ_JADNIJ010000004.1"/>
</dbReference>
<dbReference type="Gene3D" id="1.25.40.10">
    <property type="entry name" value="Tetratricopeptide repeat domain"/>
    <property type="match status" value="1"/>
</dbReference>
<evidence type="ECO:0000256" key="2">
    <source>
        <dbReference type="ARBA" id="ARBA00023125"/>
    </source>
</evidence>
<gene>
    <name evidence="7" type="ORF">DW712_10775</name>
</gene>
<sequence length="626" mass="72684">MHKLIDILLFSVFFFYAASAEEYVPNIRAVSVEEASPDTLTSMKYPSLMHYLPQMERRAANKIYYPQWDETRYFNRDSLFIRYATLGYEAVKDELRYYYDDILDPIPDREGRMKEQNAVRRAIRQIASHSLNRELEYAEALASPETTPEELEQKLQRFRKLIDKYAAKGDPEIELRALSYLVTKCLGRQLYHEGFLNAERLARRLDAVSEKDYSGYYLAWADLGHAYYEFRDYKRAVLYLKKALRETPATSFHDRSNLRSRSTLGIYYQSTAALDTSDYYFHSMLESGDQVKLRPMFDCIALSNLGTNLRARKRFREAIAYHRAALPGSIAEQDWSFTSSIYVGLAECYLETGDPPRCRLMLDSVRHYISLAPWVMSYRSCDLYPMEARYYVAIGNNRLALAYMDSTTLANREQEKAYNSMVILRAEQELFRSEQERKDLQIVTFRRTAIICAIAAGIILVVLLIIAALYRKKRRDYRMLAARSREWAQRMSPTTSPVATTEEVIEPDATDLALMETIGQLIEQEHIHLNSELDLDQLANRLGVHRNMISKAVNTVHRKTFSAFINDCRVREAILLLSDPEQDHLSFENIAYDIGFGSRQTFYRVFKAHTGLTPSLFRKNREAIAD</sequence>
<evidence type="ECO:0000259" key="6">
    <source>
        <dbReference type="PROSITE" id="PS01124"/>
    </source>
</evidence>
<dbReference type="PROSITE" id="PS01124">
    <property type="entry name" value="HTH_ARAC_FAMILY_2"/>
    <property type="match status" value="1"/>
</dbReference>
<keyword evidence="2" id="KW-0238">DNA-binding</keyword>
<dbReference type="AlphaFoldDB" id="A0A414LBV4"/>
<evidence type="ECO:0000313" key="8">
    <source>
        <dbReference type="Proteomes" id="UP000285650"/>
    </source>
</evidence>
<dbReference type="InterPro" id="IPR018060">
    <property type="entry name" value="HTH_AraC"/>
</dbReference>
<dbReference type="EMBL" id="QSKV01000006">
    <property type="protein sequence ID" value="RHE92044.1"/>
    <property type="molecule type" value="Genomic_DNA"/>
</dbReference>
<keyword evidence="3" id="KW-0804">Transcription</keyword>
<feature type="domain" description="HTH araC/xylS-type" evidence="6">
    <location>
        <begin position="516"/>
        <end position="620"/>
    </location>
</feature>
<protein>
    <submittedName>
        <fullName evidence="7">Helix-turn-helix domain-containing protein</fullName>
    </submittedName>
</protein>
<organism evidence="7 8">
    <name type="scientific">Bacteroides intestinalis</name>
    <dbReference type="NCBI Taxonomy" id="329854"/>
    <lineage>
        <taxon>Bacteria</taxon>
        <taxon>Pseudomonadati</taxon>
        <taxon>Bacteroidota</taxon>
        <taxon>Bacteroidia</taxon>
        <taxon>Bacteroidales</taxon>
        <taxon>Bacteroidaceae</taxon>
        <taxon>Bacteroides</taxon>
    </lineage>
</organism>
<dbReference type="Gene3D" id="1.10.10.60">
    <property type="entry name" value="Homeodomain-like"/>
    <property type="match status" value="2"/>
</dbReference>
<evidence type="ECO:0000256" key="1">
    <source>
        <dbReference type="ARBA" id="ARBA00023015"/>
    </source>
</evidence>
<dbReference type="SUPFAM" id="SSF46689">
    <property type="entry name" value="Homeodomain-like"/>
    <property type="match status" value="1"/>
</dbReference>
<dbReference type="PANTHER" id="PTHR43280:SF29">
    <property type="entry name" value="ARAC-FAMILY TRANSCRIPTIONAL REGULATOR"/>
    <property type="match status" value="1"/>
</dbReference>
<evidence type="ECO:0000313" key="7">
    <source>
        <dbReference type="EMBL" id="RHE92044.1"/>
    </source>
</evidence>
<dbReference type="GO" id="GO:0003700">
    <property type="term" value="F:DNA-binding transcription factor activity"/>
    <property type="evidence" value="ECO:0007669"/>
    <property type="project" value="InterPro"/>
</dbReference>
<dbReference type="SMART" id="SM00028">
    <property type="entry name" value="TPR"/>
    <property type="match status" value="2"/>
</dbReference>
<evidence type="ECO:0000256" key="5">
    <source>
        <dbReference type="SAM" id="Phobius"/>
    </source>
</evidence>
<dbReference type="GO" id="GO:0043565">
    <property type="term" value="F:sequence-specific DNA binding"/>
    <property type="evidence" value="ECO:0007669"/>
    <property type="project" value="InterPro"/>
</dbReference>
<accession>A0A414LBV4</accession>
<dbReference type="PROSITE" id="PS50005">
    <property type="entry name" value="TPR"/>
    <property type="match status" value="1"/>
</dbReference>
<dbReference type="Pfam" id="PF12833">
    <property type="entry name" value="HTH_18"/>
    <property type="match status" value="1"/>
</dbReference>
<keyword evidence="5" id="KW-0472">Membrane</keyword>
<dbReference type="PROSITE" id="PS00041">
    <property type="entry name" value="HTH_ARAC_FAMILY_1"/>
    <property type="match status" value="1"/>
</dbReference>
<proteinExistence type="predicted"/>
<dbReference type="InterPro" id="IPR018062">
    <property type="entry name" value="HTH_AraC-typ_CS"/>
</dbReference>
<keyword evidence="1" id="KW-0805">Transcription regulation</keyword>
<dbReference type="Proteomes" id="UP000285650">
    <property type="component" value="Unassembled WGS sequence"/>
</dbReference>
<name>A0A414LBV4_9BACE</name>
<dbReference type="SUPFAM" id="SSF48452">
    <property type="entry name" value="TPR-like"/>
    <property type="match status" value="1"/>
</dbReference>
<dbReference type="InterPro" id="IPR009057">
    <property type="entry name" value="Homeodomain-like_sf"/>
</dbReference>
<reference evidence="7 8" key="1">
    <citation type="submission" date="2018-08" db="EMBL/GenBank/DDBJ databases">
        <title>A genome reference for cultivated species of the human gut microbiota.</title>
        <authorList>
            <person name="Zou Y."/>
            <person name="Xue W."/>
            <person name="Luo G."/>
        </authorList>
    </citation>
    <scope>NUCLEOTIDE SEQUENCE [LARGE SCALE GENOMIC DNA]</scope>
    <source>
        <strain evidence="7 8">AM27-17</strain>
    </source>
</reference>
<dbReference type="InterPro" id="IPR011990">
    <property type="entry name" value="TPR-like_helical_dom_sf"/>
</dbReference>
<dbReference type="SMART" id="SM00342">
    <property type="entry name" value="HTH_ARAC"/>
    <property type="match status" value="1"/>
</dbReference>
<keyword evidence="4" id="KW-0802">TPR repeat</keyword>
<keyword evidence="5" id="KW-1133">Transmembrane helix</keyword>
<feature type="repeat" description="TPR" evidence="4">
    <location>
        <begin position="217"/>
        <end position="250"/>
    </location>
</feature>
<evidence type="ECO:0000256" key="3">
    <source>
        <dbReference type="ARBA" id="ARBA00023163"/>
    </source>
</evidence>
<dbReference type="InterPro" id="IPR019734">
    <property type="entry name" value="TPR_rpt"/>
</dbReference>
<dbReference type="PANTHER" id="PTHR43280">
    <property type="entry name" value="ARAC-FAMILY TRANSCRIPTIONAL REGULATOR"/>
    <property type="match status" value="1"/>
</dbReference>
<feature type="transmembrane region" description="Helical" evidence="5">
    <location>
        <begin position="448"/>
        <end position="470"/>
    </location>
</feature>
<keyword evidence="5" id="KW-0812">Transmembrane</keyword>
<comment type="caution">
    <text evidence="7">The sequence shown here is derived from an EMBL/GenBank/DDBJ whole genome shotgun (WGS) entry which is preliminary data.</text>
</comment>